<protein>
    <submittedName>
        <fullName evidence="1">Uncharacterized protein</fullName>
    </submittedName>
</protein>
<proteinExistence type="predicted"/>
<accession>A0A1M5FWA7</accession>
<organism evidence="1 2">
    <name type="scientific">Flavobacterium fluvii</name>
    <dbReference type="NCBI Taxonomy" id="468056"/>
    <lineage>
        <taxon>Bacteria</taxon>
        <taxon>Pseudomonadati</taxon>
        <taxon>Bacteroidota</taxon>
        <taxon>Flavobacteriia</taxon>
        <taxon>Flavobacteriales</taxon>
        <taxon>Flavobacteriaceae</taxon>
        <taxon>Flavobacterium</taxon>
    </lineage>
</organism>
<reference evidence="2" key="1">
    <citation type="submission" date="2016-11" db="EMBL/GenBank/DDBJ databases">
        <authorList>
            <person name="Varghese N."/>
            <person name="Submissions S."/>
        </authorList>
    </citation>
    <scope>NUCLEOTIDE SEQUENCE [LARGE SCALE GENOMIC DNA]</scope>
    <source>
        <strain evidence="2">DSM 19978</strain>
    </source>
</reference>
<evidence type="ECO:0000313" key="2">
    <source>
        <dbReference type="Proteomes" id="UP000184516"/>
    </source>
</evidence>
<evidence type="ECO:0000313" key="1">
    <source>
        <dbReference type="EMBL" id="SHF95837.1"/>
    </source>
</evidence>
<dbReference type="Proteomes" id="UP000184516">
    <property type="component" value="Unassembled WGS sequence"/>
</dbReference>
<name>A0A1M5FWA7_9FLAO</name>
<dbReference type="OrthoDB" id="1144076at2"/>
<sequence>MKKLLKFTIILIIGFFTHSFKESLDCENLKTGEFIYFDPNSGSECKIIRTPHSQIEINKKRNLKIEFSIYWTSECEYELIYLKINNRAYDNMIGKKMTVKILDINNNTISYSYKLDGFESKAEMIKVK</sequence>
<dbReference type="RefSeq" id="WP_141226080.1">
    <property type="nucleotide sequence ID" value="NZ_FQWB01000001.1"/>
</dbReference>
<keyword evidence="2" id="KW-1185">Reference proteome</keyword>
<gene>
    <name evidence="1" type="ORF">SAMN05443549_101980</name>
</gene>
<dbReference type="EMBL" id="FQWB01000001">
    <property type="protein sequence ID" value="SHF95837.1"/>
    <property type="molecule type" value="Genomic_DNA"/>
</dbReference>
<dbReference type="AlphaFoldDB" id="A0A1M5FWA7"/>